<reference evidence="2 3" key="1">
    <citation type="journal article" date="2018" name="Sci. Rep.">
        <title>Comparative genomics provides insights into the lifestyle and reveals functional heterogeneity of dark septate endophytic fungi.</title>
        <authorList>
            <person name="Knapp D.G."/>
            <person name="Nemeth J.B."/>
            <person name="Barry K."/>
            <person name="Hainaut M."/>
            <person name="Henrissat B."/>
            <person name="Johnson J."/>
            <person name="Kuo A."/>
            <person name="Lim J.H.P."/>
            <person name="Lipzen A."/>
            <person name="Nolan M."/>
            <person name="Ohm R.A."/>
            <person name="Tamas L."/>
            <person name="Grigoriev I.V."/>
            <person name="Spatafora J.W."/>
            <person name="Nagy L.G."/>
            <person name="Kovacs G.M."/>
        </authorList>
    </citation>
    <scope>NUCLEOTIDE SEQUENCE [LARGE SCALE GENOMIC DNA]</scope>
    <source>
        <strain evidence="2 3">DSE2036</strain>
    </source>
</reference>
<proteinExistence type="predicted"/>
<feature type="signal peptide" evidence="1">
    <location>
        <begin position="1"/>
        <end position="21"/>
    </location>
</feature>
<evidence type="ECO:0000256" key="1">
    <source>
        <dbReference type="SAM" id="SignalP"/>
    </source>
</evidence>
<dbReference type="EMBL" id="KZ806059">
    <property type="protein sequence ID" value="PVH90873.1"/>
    <property type="molecule type" value="Genomic_DNA"/>
</dbReference>
<evidence type="ECO:0000313" key="3">
    <source>
        <dbReference type="Proteomes" id="UP000244855"/>
    </source>
</evidence>
<name>A0A2V1D063_9PLEO</name>
<sequence>MFRVCVCGRFFLNFCLFFSCCEEEYACIQVVLVRLYSCIARVREKRREKKKRDINVSTFSFLLFSSLRPSSPSSLITYCLPLFPFSSVYPLKPHNFT</sequence>
<evidence type="ECO:0000313" key="2">
    <source>
        <dbReference type="EMBL" id="PVH90873.1"/>
    </source>
</evidence>
<organism evidence="2 3">
    <name type="scientific">Periconia macrospinosa</name>
    <dbReference type="NCBI Taxonomy" id="97972"/>
    <lineage>
        <taxon>Eukaryota</taxon>
        <taxon>Fungi</taxon>
        <taxon>Dikarya</taxon>
        <taxon>Ascomycota</taxon>
        <taxon>Pezizomycotina</taxon>
        <taxon>Dothideomycetes</taxon>
        <taxon>Pleosporomycetidae</taxon>
        <taxon>Pleosporales</taxon>
        <taxon>Massarineae</taxon>
        <taxon>Periconiaceae</taxon>
        <taxon>Periconia</taxon>
    </lineage>
</organism>
<dbReference type="Proteomes" id="UP000244855">
    <property type="component" value="Unassembled WGS sequence"/>
</dbReference>
<keyword evidence="1" id="KW-0732">Signal</keyword>
<dbReference type="PROSITE" id="PS51257">
    <property type="entry name" value="PROKAR_LIPOPROTEIN"/>
    <property type="match status" value="1"/>
</dbReference>
<accession>A0A2V1D063</accession>
<feature type="chain" id="PRO_5016052766" description="Secreted protein" evidence="1">
    <location>
        <begin position="22"/>
        <end position="97"/>
    </location>
</feature>
<protein>
    <recommendedName>
        <fullName evidence="4">Secreted protein</fullName>
    </recommendedName>
</protein>
<gene>
    <name evidence="2" type="ORF">DM02DRAFT_397402</name>
</gene>
<dbReference type="AlphaFoldDB" id="A0A2V1D063"/>
<evidence type="ECO:0008006" key="4">
    <source>
        <dbReference type="Google" id="ProtNLM"/>
    </source>
</evidence>
<keyword evidence="3" id="KW-1185">Reference proteome</keyword>